<proteinExistence type="inferred from homology"/>
<evidence type="ECO:0000256" key="1">
    <source>
        <dbReference type="ARBA" id="ARBA00010688"/>
    </source>
</evidence>
<dbReference type="GeneID" id="65344173"/>
<dbReference type="PROSITE" id="PS00583">
    <property type="entry name" value="PFKB_KINASES_1"/>
    <property type="match status" value="1"/>
</dbReference>
<evidence type="ECO:0000313" key="8">
    <source>
        <dbReference type="Proteomes" id="UP000214355"/>
    </source>
</evidence>
<reference evidence="8" key="1">
    <citation type="submission" date="2016-10" db="EMBL/GenBank/DDBJ databases">
        <authorList>
            <person name="Varghese N."/>
            <person name="Submissions S."/>
        </authorList>
    </citation>
    <scope>NUCLEOTIDE SEQUENCE [LARGE SCALE GENOMIC DNA]</scope>
    <source>
        <strain evidence="8">DSM 10002</strain>
    </source>
</reference>
<keyword evidence="5" id="KW-0067">ATP-binding</keyword>
<evidence type="ECO:0000256" key="2">
    <source>
        <dbReference type="ARBA" id="ARBA00022679"/>
    </source>
</evidence>
<evidence type="ECO:0000313" key="7">
    <source>
        <dbReference type="EMBL" id="SDU78312.1"/>
    </source>
</evidence>
<dbReference type="GO" id="GO:0016301">
    <property type="term" value="F:kinase activity"/>
    <property type="evidence" value="ECO:0007669"/>
    <property type="project" value="UniProtKB-KW"/>
</dbReference>
<dbReference type="STRING" id="131112.SAMN04489737_0422"/>
<accession>A0A1H2LBU0</accession>
<gene>
    <name evidence="7" type="ORF">SAMN04489737_0422</name>
</gene>
<dbReference type="PROSITE" id="PS00584">
    <property type="entry name" value="PFKB_KINASES_2"/>
    <property type="match status" value="1"/>
</dbReference>
<dbReference type="GO" id="GO:0005524">
    <property type="term" value="F:ATP binding"/>
    <property type="evidence" value="ECO:0007669"/>
    <property type="project" value="UniProtKB-KW"/>
</dbReference>
<protein>
    <submittedName>
        <fullName evidence="7">Fructokinase</fullName>
    </submittedName>
</protein>
<evidence type="ECO:0000256" key="4">
    <source>
        <dbReference type="ARBA" id="ARBA00022777"/>
    </source>
</evidence>
<dbReference type="PANTHER" id="PTHR43085:SF1">
    <property type="entry name" value="PSEUDOURIDINE KINASE-RELATED"/>
    <property type="match status" value="1"/>
</dbReference>
<dbReference type="EMBL" id="LT629804">
    <property type="protein sequence ID" value="SDU78312.1"/>
    <property type="molecule type" value="Genomic_DNA"/>
</dbReference>
<evidence type="ECO:0000256" key="5">
    <source>
        <dbReference type="ARBA" id="ARBA00022840"/>
    </source>
</evidence>
<keyword evidence="8" id="KW-1185">Reference proteome</keyword>
<dbReference type="SUPFAM" id="SSF53613">
    <property type="entry name" value="Ribokinase-like"/>
    <property type="match status" value="1"/>
</dbReference>
<organism evidence="7 8">
    <name type="scientific">Arcanobacterium phocae</name>
    <dbReference type="NCBI Taxonomy" id="131112"/>
    <lineage>
        <taxon>Bacteria</taxon>
        <taxon>Bacillati</taxon>
        <taxon>Actinomycetota</taxon>
        <taxon>Actinomycetes</taxon>
        <taxon>Actinomycetales</taxon>
        <taxon>Actinomycetaceae</taxon>
        <taxon>Arcanobacterium</taxon>
    </lineage>
</organism>
<dbReference type="AlphaFoldDB" id="A0A1H2LBU0"/>
<dbReference type="RefSeq" id="WP_091279320.1">
    <property type="nucleotide sequence ID" value="NZ_LT629804.1"/>
</dbReference>
<dbReference type="CDD" id="cd01167">
    <property type="entry name" value="bac_FRK"/>
    <property type="match status" value="1"/>
</dbReference>
<dbReference type="InterPro" id="IPR011611">
    <property type="entry name" value="PfkB_dom"/>
</dbReference>
<dbReference type="InterPro" id="IPR029056">
    <property type="entry name" value="Ribokinase-like"/>
</dbReference>
<name>A0A1H2LBU0_9ACTO</name>
<feature type="domain" description="Carbohydrate kinase PfkB" evidence="6">
    <location>
        <begin position="3"/>
        <end position="305"/>
    </location>
</feature>
<evidence type="ECO:0000259" key="6">
    <source>
        <dbReference type="Pfam" id="PF00294"/>
    </source>
</evidence>
<dbReference type="PANTHER" id="PTHR43085">
    <property type="entry name" value="HEXOKINASE FAMILY MEMBER"/>
    <property type="match status" value="1"/>
</dbReference>
<keyword evidence="2" id="KW-0808">Transferase</keyword>
<dbReference type="InterPro" id="IPR050306">
    <property type="entry name" value="PfkB_Carbo_kinase"/>
</dbReference>
<evidence type="ECO:0000256" key="3">
    <source>
        <dbReference type="ARBA" id="ARBA00022741"/>
    </source>
</evidence>
<comment type="similarity">
    <text evidence="1">Belongs to the carbohydrate kinase PfkB family.</text>
</comment>
<keyword evidence="3" id="KW-0547">Nucleotide-binding</keyword>
<keyword evidence="4 7" id="KW-0418">Kinase</keyword>
<dbReference type="Pfam" id="PF00294">
    <property type="entry name" value="PfkB"/>
    <property type="match status" value="1"/>
</dbReference>
<dbReference type="Gene3D" id="3.40.1190.20">
    <property type="match status" value="1"/>
</dbReference>
<dbReference type="OrthoDB" id="9795789at2"/>
<dbReference type="InterPro" id="IPR002173">
    <property type="entry name" value="Carboh/pur_kinase_PfkB_CS"/>
</dbReference>
<sequence length="311" mass="33182">MSILIVGEAVIDIIKRTDGTIEEHPGGSPANVAIGVSRLGIPARLLTMVGDDAHGKIVEQWLADDDVTTTTVETERTATALATLDETGASTYTFDMTWDLDGYAPDLTDVDHVHTGSIAAFIDPGAHDVARIIAQAREHATISYDPNIRPALIDDMAKVREHVLSLIAQADVVKCSDEDLAYLFERDALSQDDAIDVARTWIARGRESGHGPLLVAVTAGKDGVIAVNAAGEYVHVAADPQVKVVDTVGAGDSFMGALVYQLAHRGLTGKREEIAKIDRDTMRDIAVFAARVADITVSRAGANPPRLEELS</sequence>
<dbReference type="Proteomes" id="UP000214355">
    <property type="component" value="Chromosome I"/>
</dbReference>